<gene>
    <name evidence="2" type="ORF">WKW82_31365</name>
</gene>
<evidence type="ECO:0000256" key="1">
    <source>
        <dbReference type="ARBA" id="ARBA00006484"/>
    </source>
</evidence>
<sequence length="255" mass="25989">MSDSNPNPSRDCVVVTGASRGIGAAIAVALAQQGRHVACLSRSGALPAVPGVNEVLAARWIGLKADVTQAGDVAKACRQLADDGWRVTGLVNNAGVHVEAPSAELTLDTWNQMMDANATSVVTACQAVYPQLVAAGGGVIVNIGSFFDKLGVKRNLAYCASKAAVGAITRVLAVEWASKGIKVIDVAPGYIQTDLNADAMAPGGPLRAYLDKRIPGRQPGTAADVGALVATLFSPAGGFLTGETIYVDGGQGIAH</sequence>
<dbReference type="EC" id="1.-.-.-" evidence="2"/>
<dbReference type="InterPro" id="IPR020904">
    <property type="entry name" value="Sc_DH/Rdtase_CS"/>
</dbReference>
<dbReference type="PANTHER" id="PTHR42879:SF2">
    <property type="entry name" value="3-OXOACYL-[ACYL-CARRIER-PROTEIN] REDUCTASE FABG"/>
    <property type="match status" value="1"/>
</dbReference>
<dbReference type="EMBL" id="JBBKZT010000020">
    <property type="protein sequence ID" value="MEJ8851173.1"/>
    <property type="molecule type" value="Genomic_DNA"/>
</dbReference>
<protein>
    <submittedName>
        <fullName evidence="2">SDR family oxidoreductase</fullName>
        <ecNumber evidence="2">1.-.-.-</ecNumber>
    </submittedName>
</protein>
<dbReference type="RefSeq" id="WP_340346708.1">
    <property type="nucleotide sequence ID" value="NZ_JBBKZT010000020.1"/>
</dbReference>
<dbReference type="PRINTS" id="PR00080">
    <property type="entry name" value="SDRFAMILY"/>
</dbReference>
<keyword evidence="2" id="KW-0560">Oxidoreductase</keyword>
<dbReference type="PRINTS" id="PR00081">
    <property type="entry name" value="GDHRDH"/>
</dbReference>
<dbReference type="PROSITE" id="PS00061">
    <property type="entry name" value="ADH_SHORT"/>
    <property type="match status" value="1"/>
</dbReference>
<comment type="similarity">
    <text evidence="1">Belongs to the short-chain dehydrogenases/reductases (SDR) family.</text>
</comment>
<dbReference type="InterPro" id="IPR036291">
    <property type="entry name" value="NAD(P)-bd_dom_sf"/>
</dbReference>
<organism evidence="2 3">
    <name type="scientific">Variovorax rhizosphaerae</name>
    <dbReference type="NCBI Taxonomy" id="1836200"/>
    <lineage>
        <taxon>Bacteria</taxon>
        <taxon>Pseudomonadati</taxon>
        <taxon>Pseudomonadota</taxon>
        <taxon>Betaproteobacteria</taxon>
        <taxon>Burkholderiales</taxon>
        <taxon>Comamonadaceae</taxon>
        <taxon>Variovorax</taxon>
    </lineage>
</organism>
<comment type="caution">
    <text evidence="2">The sequence shown here is derived from an EMBL/GenBank/DDBJ whole genome shotgun (WGS) entry which is preliminary data.</text>
</comment>
<dbReference type="Proteomes" id="UP001385892">
    <property type="component" value="Unassembled WGS sequence"/>
</dbReference>
<dbReference type="CDD" id="cd05233">
    <property type="entry name" value="SDR_c"/>
    <property type="match status" value="1"/>
</dbReference>
<dbReference type="InterPro" id="IPR002347">
    <property type="entry name" value="SDR_fam"/>
</dbReference>
<accession>A0ABU8WUE5</accession>
<reference evidence="2 3" key="1">
    <citation type="submission" date="2024-03" db="EMBL/GenBank/DDBJ databases">
        <title>Novel species of the genus Variovorax.</title>
        <authorList>
            <person name="Liu Q."/>
            <person name="Xin Y.-H."/>
        </authorList>
    </citation>
    <scope>NUCLEOTIDE SEQUENCE [LARGE SCALE GENOMIC DNA]</scope>
    <source>
        <strain evidence="2 3">KACC 18900</strain>
    </source>
</reference>
<dbReference type="SUPFAM" id="SSF51735">
    <property type="entry name" value="NAD(P)-binding Rossmann-fold domains"/>
    <property type="match status" value="1"/>
</dbReference>
<proteinExistence type="inferred from homology"/>
<name>A0ABU8WUE5_9BURK</name>
<dbReference type="InterPro" id="IPR050259">
    <property type="entry name" value="SDR"/>
</dbReference>
<evidence type="ECO:0000313" key="3">
    <source>
        <dbReference type="Proteomes" id="UP001385892"/>
    </source>
</evidence>
<dbReference type="Gene3D" id="3.40.50.720">
    <property type="entry name" value="NAD(P)-binding Rossmann-like Domain"/>
    <property type="match status" value="1"/>
</dbReference>
<dbReference type="PANTHER" id="PTHR42879">
    <property type="entry name" value="3-OXOACYL-(ACYL-CARRIER-PROTEIN) REDUCTASE"/>
    <property type="match status" value="1"/>
</dbReference>
<keyword evidence="3" id="KW-1185">Reference proteome</keyword>
<dbReference type="GO" id="GO:0016491">
    <property type="term" value="F:oxidoreductase activity"/>
    <property type="evidence" value="ECO:0007669"/>
    <property type="project" value="UniProtKB-KW"/>
</dbReference>
<dbReference type="Pfam" id="PF13561">
    <property type="entry name" value="adh_short_C2"/>
    <property type="match status" value="1"/>
</dbReference>
<evidence type="ECO:0000313" key="2">
    <source>
        <dbReference type="EMBL" id="MEJ8851173.1"/>
    </source>
</evidence>